<sequence>MPEVVSRSFRLHCPPDTVDTLQDLLATIWAQTPHLDAADRMAAELSIVELAANVMEHANNGEPVSFTISIVVYDDRIEATATDEGVVDHVDLRDRAMPDQYAERGRGLPIMQALSDSVEHRRIEGFNHWTVVRGRRHGGAPPRKAMPSISIAGVIDEMARQRALDDMGILDTPPEERFDRVTRLARQLFGVETAAVNLIDGDRQWAKSVSGIGPVEMPRDESMCTVTIQHDEPLVVPDLSADPAHAHKMVPGLINFYAGFPLYAPGGERIGAFCVYDSQPRHFSARETEMLRDLAGWVQQELTVSQELSRASEVQQGLLPQQLLSLPGWKTAGVCIPARAVGGDFYDWYPVGEGAALTLADAMGKGIAAAIIAATVRAVLRSAARFGDVAGAVDAASAALTVDLDNAGVFVTAFHSRLDMDSGVLSYVDAGHGLSIVARADGSSQRLRSTAPPLGVDPETEWQVQTVQLDPGDTLIVVSDGVLDLYDGTLHSLDNLVTLALLAQDPWEIIEAIRARARGASSDDVTVLIVRRDDAD</sequence>
<keyword evidence="1" id="KW-0378">Hydrolase</keyword>
<dbReference type="Pfam" id="PF07228">
    <property type="entry name" value="SpoIIE"/>
    <property type="match status" value="1"/>
</dbReference>
<dbReference type="PANTHER" id="PTHR43156:SF2">
    <property type="entry name" value="STAGE II SPORULATION PROTEIN E"/>
    <property type="match status" value="1"/>
</dbReference>
<dbReference type="GO" id="GO:0016791">
    <property type="term" value="F:phosphatase activity"/>
    <property type="evidence" value="ECO:0007669"/>
    <property type="project" value="TreeGrafter"/>
</dbReference>
<evidence type="ECO:0000313" key="5">
    <source>
        <dbReference type="Proteomes" id="UP000552883"/>
    </source>
</evidence>
<dbReference type="Gene3D" id="3.60.40.10">
    <property type="entry name" value="PPM-type phosphatase domain"/>
    <property type="match status" value="1"/>
</dbReference>
<dbReference type="InterPro" id="IPR003594">
    <property type="entry name" value="HATPase_dom"/>
</dbReference>
<dbReference type="Gene3D" id="3.30.450.40">
    <property type="match status" value="1"/>
</dbReference>
<dbReference type="InterPro" id="IPR052016">
    <property type="entry name" value="Bact_Sigma-Reg"/>
</dbReference>
<evidence type="ECO:0000259" key="2">
    <source>
        <dbReference type="SMART" id="SM00065"/>
    </source>
</evidence>
<dbReference type="EMBL" id="JACHBS010000001">
    <property type="protein sequence ID" value="MBB5617718.1"/>
    <property type="molecule type" value="Genomic_DNA"/>
</dbReference>
<dbReference type="PANTHER" id="PTHR43156">
    <property type="entry name" value="STAGE II SPORULATION PROTEIN E-RELATED"/>
    <property type="match status" value="1"/>
</dbReference>
<proteinExistence type="predicted"/>
<feature type="domain" description="PPM-type phosphatase" evidence="3">
    <location>
        <begin position="326"/>
        <end position="532"/>
    </location>
</feature>
<dbReference type="InterPro" id="IPR029016">
    <property type="entry name" value="GAF-like_dom_sf"/>
</dbReference>
<dbReference type="Gene3D" id="3.30.565.10">
    <property type="entry name" value="Histidine kinase-like ATPase, C-terminal domain"/>
    <property type="match status" value="1"/>
</dbReference>
<dbReference type="Pfam" id="PF13581">
    <property type="entry name" value="HATPase_c_2"/>
    <property type="match status" value="1"/>
</dbReference>
<dbReference type="Pfam" id="PF01590">
    <property type="entry name" value="GAF"/>
    <property type="match status" value="1"/>
</dbReference>
<comment type="caution">
    <text evidence="4">The sequence shown here is derived from an EMBL/GenBank/DDBJ whole genome shotgun (WGS) entry which is preliminary data.</text>
</comment>
<protein>
    <submittedName>
        <fullName evidence="4">Anti-sigma regulatory factor (Ser/Thr protein kinase)</fullName>
    </submittedName>
</protein>
<dbReference type="SMART" id="SM00331">
    <property type="entry name" value="PP2C_SIG"/>
    <property type="match status" value="1"/>
</dbReference>
<organism evidence="4 5">
    <name type="scientific">Microcella frigidaquae</name>
    <dbReference type="NCBI Taxonomy" id="424758"/>
    <lineage>
        <taxon>Bacteria</taxon>
        <taxon>Bacillati</taxon>
        <taxon>Actinomycetota</taxon>
        <taxon>Actinomycetes</taxon>
        <taxon>Micrococcales</taxon>
        <taxon>Microbacteriaceae</taxon>
        <taxon>Microcella</taxon>
    </lineage>
</organism>
<dbReference type="SUPFAM" id="SSF81606">
    <property type="entry name" value="PP2C-like"/>
    <property type="match status" value="1"/>
</dbReference>
<dbReference type="InterPro" id="IPR003018">
    <property type="entry name" value="GAF"/>
</dbReference>
<name>A0A840XM78_9MICO</name>
<dbReference type="SUPFAM" id="SSF55781">
    <property type="entry name" value="GAF domain-like"/>
    <property type="match status" value="1"/>
</dbReference>
<evidence type="ECO:0000259" key="3">
    <source>
        <dbReference type="SMART" id="SM00331"/>
    </source>
</evidence>
<dbReference type="Proteomes" id="UP000552883">
    <property type="component" value="Unassembled WGS sequence"/>
</dbReference>
<dbReference type="InterPro" id="IPR036890">
    <property type="entry name" value="HATPase_C_sf"/>
</dbReference>
<dbReference type="RefSeq" id="WP_153983011.1">
    <property type="nucleotide sequence ID" value="NZ_BAAANZ010000006.1"/>
</dbReference>
<keyword evidence="5" id="KW-1185">Reference proteome</keyword>
<gene>
    <name evidence="4" type="ORF">BJ959_001214</name>
</gene>
<feature type="domain" description="GAF" evidence="2">
    <location>
        <begin position="173"/>
        <end position="312"/>
    </location>
</feature>
<dbReference type="SUPFAM" id="SSF55874">
    <property type="entry name" value="ATPase domain of HSP90 chaperone/DNA topoisomerase II/histidine kinase"/>
    <property type="match status" value="1"/>
</dbReference>
<accession>A0A840XM78</accession>
<evidence type="ECO:0000313" key="4">
    <source>
        <dbReference type="EMBL" id="MBB5617718.1"/>
    </source>
</evidence>
<dbReference type="AlphaFoldDB" id="A0A840XM78"/>
<dbReference type="SMART" id="SM00065">
    <property type="entry name" value="GAF"/>
    <property type="match status" value="1"/>
</dbReference>
<dbReference type="CDD" id="cd16936">
    <property type="entry name" value="HATPase_RsbW-like"/>
    <property type="match status" value="1"/>
</dbReference>
<dbReference type="OrthoDB" id="9151676at2"/>
<evidence type="ECO:0000256" key="1">
    <source>
        <dbReference type="ARBA" id="ARBA00022801"/>
    </source>
</evidence>
<dbReference type="InterPro" id="IPR036457">
    <property type="entry name" value="PPM-type-like_dom_sf"/>
</dbReference>
<reference evidence="4 5" key="1">
    <citation type="submission" date="2020-08" db="EMBL/GenBank/DDBJ databases">
        <title>Sequencing the genomes of 1000 actinobacteria strains.</title>
        <authorList>
            <person name="Klenk H.-P."/>
        </authorList>
    </citation>
    <scope>NUCLEOTIDE SEQUENCE [LARGE SCALE GENOMIC DNA]</scope>
    <source>
        <strain evidence="4 5">DSM 23889</strain>
    </source>
</reference>
<dbReference type="InterPro" id="IPR001932">
    <property type="entry name" value="PPM-type_phosphatase-like_dom"/>
</dbReference>